<proteinExistence type="predicted"/>
<evidence type="ECO:0000313" key="2">
    <source>
        <dbReference type="Proteomes" id="UP001054945"/>
    </source>
</evidence>
<comment type="caution">
    <text evidence="1">The sequence shown here is derived from an EMBL/GenBank/DDBJ whole genome shotgun (WGS) entry which is preliminary data.</text>
</comment>
<dbReference type="Proteomes" id="UP001054945">
    <property type="component" value="Unassembled WGS sequence"/>
</dbReference>
<reference evidence="1 2" key="1">
    <citation type="submission" date="2021-06" db="EMBL/GenBank/DDBJ databases">
        <title>Caerostris extrusa draft genome.</title>
        <authorList>
            <person name="Kono N."/>
            <person name="Arakawa K."/>
        </authorList>
    </citation>
    <scope>NUCLEOTIDE SEQUENCE [LARGE SCALE GENOMIC DNA]</scope>
</reference>
<dbReference type="EMBL" id="BPLR01005209">
    <property type="protein sequence ID" value="GIY00621.1"/>
    <property type="molecule type" value="Genomic_DNA"/>
</dbReference>
<protein>
    <submittedName>
        <fullName evidence="1">Uncharacterized protein</fullName>
    </submittedName>
</protein>
<sequence>MPHQKVKPHTRKTAFSYRKSSRLCRFLHIHIYLSINAWIYRASIQIYAWKVHTTGSKDGSHSPWWVLKFAKKKKKMLKRQDISKRKTMAVSQESGIIKYIFISKKDAGVVGMVVKALISVTEENFSRKVWPKEGYSVKLSSRVSAHHTKFPLLAGTSSSIGGPYRSLTLELDSVSVSSSSDRKAASSCGPSPWSAVPCPLPSLVYRGRSPFCPSPLSFL</sequence>
<accession>A0AAV4PWD1</accession>
<gene>
    <name evidence="1" type="ORF">CEXT_240071</name>
</gene>
<evidence type="ECO:0000313" key="1">
    <source>
        <dbReference type="EMBL" id="GIY00621.1"/>
    </source>
</evidence>
<keyword evidence="2" id="KW-1185">Reference proteome</keyword>
<name>A0AAV4PWD1_CAEEX</name>
<organism evidence="1 2">
    <name type="scientific">Caerostris extrusa</name>
    <name type="common">Bark spider</name>
    <name type="synonym">Caerostris bankana</name>
    <dbReference type="NCBI Taxonomy" id="172846"/>
    <lineage>
        <taxon>Eukaryota</taxon>
        <taxon>Metazoa</taxon>
        <taxon>Ecdysozoa</taxon>
        <taxon>Arthropoda</taxon>
        <taxon>Chelicerata</taxon>
        <taxon>Arachnida</taxon>
        <taxon>Araneae</taxon>
        <taxon>Araneomorphae</taxon>
        <taxon>Entelegynae</taxon>
        <taxon>Araneoidea</taxon>
        <taxon>Araneidae</taxon>
        <taxon>Caerostris</taxon>
    </lineage>
</organism>
<dbReference type="AlphaFoldDB" id="A0AAV4PWD1"/>